<dbReference type="EMBL" id="BAAAQR010000012">
    <property type="protein sequence ID" value="GAA2151818.1"/>
    <property type="molecule type" value="Genomic_DNA"/>
</dbReference>
<evidence type="ECO:0000256" key="1">
    <source>
        <dbReference type="SAM" id="Phobius"/>
    </source>
</evidence>
<keyword evidence="1" id="KW-1133">Transmembrane helix</keyword>
<proteinExistence type="predicted"/>
<dbReference type="RefSeq" id="WP_344155093.1">
    <property type="nucleotide sequence ID" value="NZ_BAAAQR010000012.1"/>
</dbReference>
<accession>A0ABP5LUM2</accession>
<gene>
    <name evidence="2" type="ORF">GCM10009844_34440</name>
</gene>
<evidence type="ECO:0000313" key="2">
    <source>
        <dbReference type="EMBL" id="GAA2151818.1"/>
    </source>
</evidence>
<protein>
    <recommendedName>
        <fullName evidence="4">DUF4307 domain-containing protein</fullName>
    </recommendedName>
</protein>
<evidence type="ECO:0000313" key="3">
    <source>
        <dbReference type="Proteomes" id="UP001501771"/>
    </source>
</evidence>
<name>A0ABP5LUM2_9ACTN</name>
<keyword evidence="3" id="KW-1185">Reference proteome</keyword>
<keyword evidence="1" id="KW-0472">Membrane</keyword>
<keyword evidence="1" id="KW-0812">Transmembrane</keyword>
<dbReference type="Proteomes" id="UP001501771">
    <property type="component" value="Unassembled WGS sequence"/>
</dbReference>
<feature type="transmembrane region" description="Helical" evidence="1">
    <location>
        <begin position="26"/>
        <end position="45"/>
    </location>
</feature>
<evidence type="ECO:0008006" key="4">
    <source>
        <dbReference type="Google" id="ProtNLM"/>
    </source>
</evidence>
<sequence length="141" mass="14814">MTHAGEPAAGEKRTSAAGARWPARRIAAAAVVGLLLVLAGYLIGVRSPWTAHHPHLVSGQAERVPADVPSGYFDPEDGDRVAFRLDDVVWRSGGRTGEGSVPPCLREEGRRVAVHVGLLEVARPFGSGSYGQVLSLTCPPG</sequence>
<reference evidence="3" key="1">
    <citation type="journal article" date="2019" name="Int. J. Syst. Evol. Microbiol.">
        <title>The Global Catalogue of Microorganisms (GCM) 10K type strain sequencing project: providing services to taxonomists for standard genome sequencing and annotation.</title>
        <authorList>
            <consortium name="The Broad Institute Genomics Platform"/>
            <consortium name="The Broad Institute Genome Sequencing Center for Infectious Disease"/>
            <person name="Wu L."/>
            <person name="Ma J."/>
        </authorList>
    </citation>
    <scope>NUCLEOTIDE SEQUENCE [LARGE SCALE GENOMIC DNA]</scope>
    <source>
        <strain evidence="3">JCM 16022</strain>
    </source>
</reference>
<comment type="caution">
    <text evidence="2">The sequence shown here is derived from an EMBL/GenBank/DDBJ whole genome shotgun (WGS) entry which is preliminary data.</text>
</comment>
<organism evidence="2 3">
    <name type="scientific">Nocardioides koreensis</name>
    <dbReference type="NCBI Taxonomy" id="433651"/>
    <lineage>
        <taxon>Bacteria</taxon>
        <taxon>Bacillati</taxon>
        <taxon>Actinomycetota</taxon>
        <taxon>Actinomycetes</taxon>
        <taxon>Propionibacteriales</taxon>
        <taxon>Nocardioidaceae</taxon>
        <taxon>Nocardioides</taxon>
    </lineage>
</organism>